<evidence type="ECO:0000256" key="5">
    <source>
        <dbReference type="PROSITE-ProRule" id="PRU01023"/>
    </source>
</evidence>
<feature type="active site" description="Nucleophile" evidence="5">
    <location>
        <position position="342"/>
    </location>
</feature>
<dbReference type="InterPro" id="IPR049560">
    <property type="entry name" value="MeTrfase_RsmB-F_NOP2_cat"/>
</dbReference>
<dbReference type="SUPFAM" id="SSF53335">
    <property type="entry name" value="S-adenosyl-L-methionine-dependent methyltransferases"/>
    <property type="match status" value="1"/>
</dbReference>
<dbReference type="GO" id="GO:0001510">
    <property type="term" value="P:RNA methylation"/>
    <property type="evidence" value="ECO:0007669"/>
    <property type="project" value="InterPro"/>
</dbReference>
<dbReference type="AlphaFoldDB" id="A0A4R1YUC9"/>
<dbReference type="InterPro" id="IPR001678">
    <property type="entry name" value="MeTrfase_RsmB-F_NOP2_dom"/>
</dbReference>
<keyword evidence="3 5" id="KW-0949">S-adenosyl-L-methionine</keyword>
<dbReference type="InterPro" id="IPR029063">
    <property type="entry name" value="SAM-dependent_MTases_sf"/>
</dbReference>
<reference evidence="7 8" key="1">
    <citation type="submission" date="2019-03" db="EMBL/GenBank/DDBJ databases">
        <title>Genomic Encyclopedia of Type Strains, Phase IV (KMG-IV): sequencing the most valuable type-strain genomes for metagenomic binning, comparative biology and taxonomic classification.</title>
        <authorList>
            <person name="Goeker M."/>
        </authorList>
    </citation>
    <scope>NUCLEOTIDE SEQUENCE [LARGE SCALE GENOMIC DNA]</scope>
    <source>
        <strain evidence="7 8">DSM 21153</strain>
    </source>
</reference>
<evidence type="ECO:0000259" key="6">
    <source>
        <dbReference type="PROSITE" id="PS51686"/>
    </source>
</evidence>
<dbReference type="GO" id="GO:0008173">
    <property type="term" value="F:RNA methyltransferase activity"/>
    <property type="evidence" value="ECO:0007669"/>
    <property type="project" value="InterPro"/>
</dbReference>
<gene>
    <name evidence="7" type="ORF">EV216_1105</name>
</gene>
<dbReference type="PRINTS" id="PR02008">
    <property type="entry name" value="RCMTFAMILY"/>
</dbReference>
<dbReference type="InterPro" id="IPR023267">
    <property type="entry name" value="RCMT"/>
</dbReference>
<dbReference type="OrthoDB" id="9810297at2"/>
<evidence type="ECO:0000256" key="2">
    <source>
        <dbReference type="ARBA" id="ARBA00022679"/>
    </source>
</evidence>
<feature type="binding site" evidence="5">
    <location>
        <position position="249"/>
    </location>
    <ligand>
        <name>S-adenosyl-L-methionine</name>
        <dbReference type="ChEBI" id="CHEBI:59789"/>
    </ligand>
</feature>
<proteinExistence type="inferred from homology"/>
<evidence type="ECO:0000256" key="1">
    <source>
        <dbReference type="ARBA" id="ARBA00022603"/>
    </source>
</evidence>
<dbReference type="PANTHER" id="PTHR22807:SF53">
    <property type="entry name" value="RIBOSOMAL RNA SMALL SUBUNIT METHYLTRANSFERASE B-RELATED"/>
    <property type="match status" value="1"/>
</dbReference>
<keyword evidence="4 5" id="KW-0694">RNA-binding</keyword>
<dbReference type="Pfam" id="PF01189">
    <property type="entry name" value="Methyltr_RsmB-F"/>
    <property type="match status" value="1"/>
</dbReference>
<sequence length="388" mass="41049">MTPAARIAAAIGLLDAWLAGAPIERLLTTWGRQNRYAGAKDRAAIRDLVFDALRCRRSFAALGGSDTGRGLMLGLLRADGIAPGTLFTGEGHAPSPLTAAEQAVSPADLPQEIACDCPDALAAVLRDSLGADFLPVMQALRHRAPVFLRANLRRTTRDKAAAALAAEGIETRPHPLSPTALEVTANARRVQQSRAWREGLVELQDAASQAVADLMPVPEGGRVLDFCAGGGGKTLALAGRVSARFFAHDAAPERMSDLPARSGRAGVEVTVLRPDDLGGAGLFDLVLCDVPCTGSGAWRRSPEAKWRTGPDDLARLLTVQAGILDRAVPLVAPGGALGYATCSLIEAENRAQVASFRMRHPCWVRMADRRLTPLDGGDGLYAAVMYRT</sequence>
<dbReference type="EMBL" id="SLVM01000010">
    <property type="protein sequence ID" value="TCM84689.1"/>
    <property type="molecule type" value="Genomic_DNA"/>
</dbReference>
<evidence type="ECO:0000313" key="7">
    <source>
        <dbReference type="EMBL" id="TCM84689.1"/>
    </source>
</evidence>
<dbReference type="Pfam" id="PF22458">
    <property type="entry name" value="RsmF-B_ferredox"/>
    <property type="match status" value="1"/>
</dbReference>
<dbReference type="Proteomes" id="UP000295277">
    <property type="component" value="Unassembled WGS sequence"/>
</dbReference>
<comment type="caution">
    <text evidence="5">Lacks conserved residue(s) required for the propagation of feature annotation.</text>
</comment>
<dbReference type="RefSeq" id="WP_132694569.1">
    <property type="nucleotide sequence ID" value="NZ_SLVM01000010.1"/>
</dbReference>
<dbReference type="GO" id="GO:0003723">
    <property type="term" value="F:RNA binding"/>
    <property type="evidence" value="ECO:0007669"/>
    <property type="project" value="UniProtKB-UniRule"/>
</dbReference>
<dbReference type="Gene3D" id="3.40.50.150">
    <property type="entry name" value="Vaccinia Virus protein VP39"/>
    <property type="match status" value="1"/>
</dbReference>
<dbReference type="InterPro" id="IPR054728">
    <property type="entry name" value="RsmB-like_ferredoxin"/>
</dbReference>
<keyword evidence="1 5" id="KW-0489">Methyltransferase</keyword>
<organism evidence="7 8">
    <name type="scientific">Rhodovulum steppense</name>
    <dbReference type="NCBI Taxonomy" id="540251"/>
    <lineage>
        <taxon>Bacteria</taxon>
        <taxon>Pseudomonadati</taxon>
        <taxon>Pseudomonadota</taxon>
        <taxon>Alphaproteobacteria</taxon>
        <taxon>Rhodobacterales</taxon>
        <taxon>Paracoccaceae</taxon>
        <taxon>Rhodovulum</taxon>
    </lineage>
</organism>
<feature type="binding site" evidence="5">
    <location>
        <position position="289"/>
    </location>
    <ligand>
        <name>S-adenosyl-L-methionine</name>
        <dbReference type="ChEBI" id="CHEBI:59789"/>
    </ligand>
</feature>
<comment type="similarity">
    <text evidence="5">Belongs to the class I-like SAM-binding methyltransferase superfamily. RsmB/NOP family.</text>
</comment>
<comment type="caution">
    <text evidence="7">The sequence shown here is derived from an EMBL/GenBank/DDBJ whole genome shotgun (WGS) entry which is preliminary data.</text>
</comment>
<name>A0A4R1YUC9_9RHOB</name>
<keyword evidence="8" id="KW-1185">Reference proteome</keyword>
<accession>A0A4R1YUC9</accession>
<evidence type="ECO:0000256" key="4">
    <source>
        <dbReference type="ARBA" id="ARBA00022884"/>
    </source>
</evidence>
<keyword evidence="2 5" id="KW-0808">Transferase</keyword>
<dbReference type="PROSITE" id="PS51686">
    <property type="entry name" value="SAM_MT_RSMB_NOP"/>
    <property type="match status" value="1"/>
</dbReference>
<protein>
    <submittedName>
        <fullName evidence="7">16S rRNA (Cytosine967-C5)-methyltransferase</fullName>
    </submittedName>
</protein>
<dbReference type="PANTHER" id="PTHR22807">
    <property type="entry name" value="NOP2 YEAST -RELATED NOL1/NOP2/FMU SUN DOMAIN-CONTAINING"/>
    <property type="match status" value="1"/>
</dbReference>
<feature type="domain" description="SAM-dependent MTase RsmB/NOP-type" evidence="6">
    <location>
        <begin position="136"/>
        <end position="388"/>
    </location>
</feature>
<evidence type="ECO:0000313" key="8">
    <source>
        <dbReference type="Proteomes" id="UP000295277"/>
    </source>
</evidence>
<evidence type="ECO:0000256" key="3">
    <source>
        <dbReference type="ARBA" id="ARBA00022691"/>
    </source>
</evidence>